<sequence>MRILVLLLIGASGLAAAPSAVAQPPASTTTGTVVAVPDGSDNARPQALPGRGVSMQTVRQRFGAPERRHPAVGDPPITRWDYADFRVFFEHDRVLHAVVPGDFPTIRHRDELASGH</sequence>
<evidence type="ECO:0000256" key="2">
    <source>
        <dbReference type="SAM" id="SignalP"/>
    </source>
</evidence>
<organism evidence="3 4">
    <name type="scientific">Spectribacter hydrogenoxidans</name>
    <dbReference type="NCBI Taxonomy" id="3075608"/>
    <lineage>
        <taxon>Bacteria</taxon>
        <taxon>Pseudomonadati</taxon>
        <taxon>Pseudomonadota</taxon>
        <taxon>Gammaproteobacteria</taxon>
        <taxon>Salinisphaerales</taxon>
        <taxon>Salinisphaeraceae</taxon>
        <taxon>Spectribacter</taxon>
    </lineage>
</organism>
<feature type="compositionally biased region" description="Low complexity" evidence="1">
    <location>
        <begin position="18"/>
        <end position="27"/>
    </location>
</feature>
<dbReference type="RefSeq" id="WP_311653785.1">
    <property type="nucleotide sequence ID" value="NZ_JAVRIB010000014.1"/>
</dbReference>
<proteinExistence type="predicted"/>
<protein>
    <recommendedName>
        <fullName evidence="5">Phosphodiesterase</fullName>
    </recommendedName>
</protein>
<evidence type="ECO:0008006" key="5">
    <source>
        <dbReference type="Google" id="ProtNLM"/>
    </source>
</evidence>
<evidence type="ECO:0000256" key="1">
    <source>
        <dbReference type="SAM" id="MobiDB-lite"/>
    </source>
</evidence>
<name>A0ABU3C3C4_9GAMM</name>
<dbReference type="EMBL" id="JAVRIB010000014">
    <property type="protein sequence ID" value="MDT0635886.1"/>
    <property type="molecule type" value="Genomic_DNA"/>
</dbReference>
<evidence type="ECO:0000313" key="4">
    <source>
        <dbReference type="Proteomes" id="UP001251857"/>
    </source>
</evidence>
<keyword evidence="4" id="KW-1185">Reference proteome</keyword>
<gene>
    <name evidence="3" type="ORF">RM532_13100</name>
</gene>
<reference evidence="3 4" key="1">
    <citation type="submission" date="2023-09" db="EMBL/GenBank/DDBJ databases">
        <authorList>
            <person name="Rey-Velasco X."/>
        </authorList>
    </citation>
    <scope>NUCLEOTIDE SEQUENCE [LARGE SCALE GENOMIC DNA]</scope>
    <source>
        <strain evidence="3 4">W335</strain>
    </source>
</reference>
<accession>A0ABU3C3C4</accession>
<keyword evidence="2" id="KW-0732">Signal</keyword>
<comment type="caution">
    <text evidence="3">The sequence shown here is derived from an EMBL/GenBank/DDBJ whole genome shotgun (WGS) entry which is preliminary data.</text>
</comment>
<feature type="signal peptide" evidence="2">
    <location>
        <begin position="1"/>
        <end position="22"/>
    </location>
</feature>
<feature type="region of interest" description="Disordered" evidence="1">
    <location>
        <begin position="18"/>
        <end position="49"/>
    </location>
</feature>
<feature type="chain" id="PRO_5046629155" description="Phosphodiesterase" evidence="2">
    <location>
        <begin position="23"/>
        <end position="116"/>
    </location>
</feature>
<dbReference type="Proteomes" id="UP001251857">
    <property type="component" value="Unassembled WGS sequence"/>
</dbReference>
<evidence type="ECO:0000313" key="3">
    <source>
        <dbReference type="EMBL" id="MDT0635886.1"/>
    </source>
</evidence>